<proteinExistence type="predicted"/>
<feature type="compositionally biased region" description="Acidic residues" evidence="1">
    <location>
        <begin position="47"/>
        <end position="60"/>
    </location>
</feature>
<dbReference type="Proteomes" id="UP001227230">
    <property type="component" value="Chromosome 5"/>
</dbReference>
<sequence>MVHLATSAWRMTMIEAAYALMSSSLAATTSSFSNINTAPSSLSQLELEFESESEDVDDVLDPSASS</sequence>
<evidence type="ECO:0000313" key="2">
    <source>
        <dbReference type="EMBL" id="WJZ87514.1"/>
    </source>
</evidence>
<reference evidence="2 3" key="1">
    <citation type="journal article" date="2023" name="Hortic Res">
        <title>The complete reference genome for grapevine (Vitis vinifera L.) genetics and breeding.</title>
        <authorList>
            <person name="Shi X."/>
            <person name="Cao S."/>
            <person name="Wang X."/>
            <person name="Huang S."/>
            <person name="Wang Y."/>
            <person name="Liu Z."/>
            <person name="Liu W."/>
            <person name="Leng X."/>
            <person name="Peng Y."/>
            <person name="Wang N."/>
            <person name="Wang Y."/>
            <person name="Ma Z."/>
            <person name="Xu X."/>
            <person name="Zhang F."/>
            <person name="Xue H."/>
            <person name="Zhong H."/>
            <person name="Wang Y."/>
            <person name="Zhang K."/>
            <person name="Velt A."/>
            <person name="Avia K."/>
            <person name="Holtgrawe D."/>
            <person name="Grimplet J."/>
            <person name="Matus J.T."/>
            <person name="Ware D."/>
            <person name="Wu X."/>
            <person name="Wang H."/>
            <person name="Liu C."/>
            <person name="Fang Y."/>
            <person name="Rustenholz C."/>
            <person name="Cheng Z."/>
            <person name="Xiao H."/>
            <person name="Zhou Y."/>
        </authorList>
    </citation>
    <scope>NUCLEOTIDE SEQUENCE [LARGE SCALE GENOMIC DNA]</scope>
    <source>
        <strain evidence="3">cv. Pinot noir / PN40024</strain>
        <tissue evidence="2">Leaf</tissue>
    </source>
</reference>
<evidence type="ECO:0000313" key="3">
    <source>
        <dbReference type="Proteomes" id="UP001227230"/>
    </source>
</evidence>
<accession>A0ABY9BXQ9</accession>
<dbReference type="EMBL" id="CP126652">
    <property type="protein sequence ID" value="WJZ87514.1"/>
    <property type="molecule type" value="Genomic_DNA"/>
</dbReference>
<protein>
    <recommendedName>
        <fullName evidence="4">Secreted protein</fullName>
    </recommendedName>
</protein>
<gene>
    <name evidence="2" type="ORF">VitviT2T_006887</name>
</gene>
<name>A0ABY9BXQ9_VITVI</name>
<evidence type="ECO:0008006" key="4">
    <source>
        <dbReference type="Google" id="ProtNLM"/>
    </source>
</evidence>
<keyword evidence="3" id="KW-1185">Reference proteome</keyword>
<evidence type="ECO:0000256" key="1">
    <source>
        <dbReference type="SAM" id="MobiDB-lite"/>
    </source>
</evidence>
<organism evidence="2 3">
    <name type="scientific">Vitis vinifera</name>
    <name type="common">Grape</name>
    <dbReference type="NCBI Taxonomy" id="29760"/>
    <lineage>
        <taxon>Eukaryota</taxon>
        <taxon>Viridiplantae</taxon>
        <taxon>Streptophyta</taxon>
        <taxon>Embryophyta</taxon>
        <taxon>Tracheophyta</taxon>
        <taxon>Spermatophyta</taxon>
        <taxon>Magnoliopsida</taxon>
        <taxon>eudicotyledons</taxon>
        <taxon>Gunneridae</taxon>
        <taxon>Pentapetalae</taxon>
        <taxon>rosids</taxon>
        <taxon>Vitales</taxon>
        <taxon>Vitaceae</taxon>
        <taxon>Viteae</taxon>
        <taxon>Vitis</taxon>
    </lineage>
</organism>
<feature type="region of interest" description="Disordered" evidence="1">
    <location>
        <begin position="46"/>
        <end position="66"/>
    </location>
</feature>